<protein>
    <submittedName>
        <fullName evidence="3">DUF4931 domain-containing protein</fullName>
    </submittedName>
</protein>
<dbReference type="InterPro" id="IPR049285">
    <property type="entry name" value="DUF4931_C"/>
</dbReference>
<organism evidence="3 4">
    <name type="scientific">Gottfriedia luciferensis</name>
    <dbReference type="NCBI Taxonomy" id="178774"/>
    <lineage>
        <taxon>Bacteria</taxon>
        <taxon>Bacillati</taxon>
        <taxon>Bacillota</taxon>
        <taxon>Bacilli</taxon>
        <taxon>Bacillales</taxon>
        <taxon>Bacillaceae</taxon>
        <taxon>Gottfriedia</taxon>
    </lineage>
</organism>
<evidence type="ECO:0000313" key="4">
    <source>
        <dbReference type="Proteomes" id="UP000094580"/>
    </source>
</evidence>
<dbReference type="Proteomes" id="UP000094580">
    <property type="component" value="Unassembled WGS sequence"/>
</dbReference>
<dbReference type="InterPro" id="IPR046322">
    <property type="entry name" value="DUF4931"/>
</dbReference>
<accession>A0ABX2ZX06</accession>
<evidence type="ECO:0000259" key="2">
    <source>
        <dbReference type="Pfam" id="PF20956"/>
    </source>
</evidence>
<dbReference type="SUPFAM" id="SSF54197">
    <property type="entry name" value="HIT-like"/>
    <property type="match status" value="1"/>
</dbReference>
<gene>
    <name evidence="3" type="ORF">BED47_01835</name>
</gene>
<keyword evidence="4" id="KW-1185">Reference proteome</keyword>
<feature type="domain" description="DUF4931" evidence="2">
    <location>
        <begin position="137"/>
        <end position="253"/>
    </location>
</feature>
<dbReference type="InterPro" id="IPR036265">
    <property type="entry name" value="HIT-like_sf"/>
</dbReference>
<dbReference type="InterPro" id="IPR012361">
    <property type="entry name" value="GalT_short"/>
</dbReference>
<evidence type="ECO:0000313" key="3">
    <source>
        <dbReference type="EMBL" id="ODG93937.1"/>
    </source>
</evidence>
<comment type="caution">
    <text evidence="3">The sequence shown here is derived from an EMBL/GenBank/DDBJ whole genome shotgun (WGS) entry which is preliminary data.</text>
</comment>
<dbReference type="Pfam" id="PF16285">
    <property type="entry name" value="DUF4931_N"/>
    <property type="match status" value="1"/>
</dbReference>
<evidence type="ECO:0000259" key="1">
    <source>
        <dbReference type="Pfam" id="PF16285"/>
    </source>
</evidence>
<feature type="domain" description="DUF4931" evidence="1">
    <location>
        <begin position="10"/>
        <end position="133"/>
    </location>
</feature>
<dbReference type="PIRSF" id="PIRSF031505">
    <property type="entry name" value="GalT_short"/>
    <property type="match status" value="1"/>
</dbReference>
<reference evidence="3 4" key="1">
    <citation type="submission" date="2016-07" db="EMBL/GenBank/DDBJ databases">
        <authorList>
            <person name="Townsley L."/>
            <person name="Shank E.A."/>
        </authorList>
    </citation>
    <scope>NUCLEOTIDE SEQUENCE [LARGE SCALE GENOMIC DNA]</scope>
    <source>
        <strain evidence="3 4">CH01</strain>
    </source>
</reference>
<name>A0ABX2ZX06_9BACI</name>
<dbReference type="EMBL" id="MDKC01000001">
    <property type="protein sequence ID" value="ODG93937.1"/>
    <property type="molecule type" value="Genomic_DNA"/>
</dbReference>
<sequence length="263" mass="30231">MDIQNEVLQFKMDIGVKKPDSIKNKEVKCPFCDRENLTDIIDTSGSIIFLKNKFPTLEDTFQTVIIESDDCEGDPSKYSLTHLTELLVFAIDKWGDMESTGEYKSVILYKNHGPLSGGTLTHPHMQIVGLKNIDYNKKVTDVYFEGITISSDNGYELNISTHPIMGFREFNILIDDQKFIPQMAVYLQTVTHYLLNHFYKGLQSYNLFFYKWKGKIICKIIPRFVVSPLFIGYSISQVSNQLEVHKDQILSLYQKELEGLSSI</sequence>
<dbReference type="Pfam" id="PF20956">
    <property type="entry name" value="DUF4931_C"/>
    <property type="match status" value="1"/>
</dbReference>
<proteinExistence type="predicted"/>
<dbReference type="Gene3D" id="3.30.428.10">
    <property type="entry name" value="HIT-like"/>
    <property type="match status" value="1"/>
</dbReference>